<dbReference type="FunFam" id="2.60.40.10:FF:000723">
    <property type="entry name" value="Collagen type VI alpha 3 chain"/>
    <property type="match status" value="1"/>
</dbReference>
<dbReference type="AlphaFoldDB" id="A0A7J7YHY7"/>
<dbReference type="GO" id="GO:0005581">
    <property type="term" value="C:collagen trimer"/>
    <property type="evidence" value="ECO:0007669"/>
    <property type="project" value="UniProtKB-KW"/>
</dbReference>
<dbReference type="SMART" id="SM00060">
    <property type="entry name" value="FN3"/>
    <property type="match status" value="1"/>
</dbReference>
<feature type="compositionally biased region" description="Low complexity" evidence="5">
    <location>
        <begin position="590"/>
        <end position="608"/>
    </location>
</feature>
<dbReference type="Pfam" id="PF00014">
    <property type="entry name" value="Kunitz_BPTI"/>
    <property type="match status" value="1"/>
</dbReference>
<dbReference type="FunFam" id="3.40.50.410:FF:000016">
    <property type="entry name" value="Collagen type VI alpha 3 chain"/>
    <property type="match status" value="1"/>
</dbReference>
<evidence type="ECO:0000313" key="9">
    <source>
        <dbReference type="EMBL" id="KAF6361286.1"/>
    </source>
</evidence>
<dbReference type="InterPro" id="IPR002035">
    <property type="entry name" value="VWF_A"/>
</dbReference>
<dbReference type="SMART" id="SM00131">
    <property type="entry name" value="KU"/>
    <property type="match status" value="1"/>
</dbReference>
<dbReference type="InterPro" id="IPR036116">
    <property type="entry name" value="FN3_sf"/>
</dbReference>
<keyword evidence="4" id="KW-1015">Disulfide bond</keyword>
<evidence type="ECO:0000256" key="1">
    <source>
        <dbReference type="ARBA" id="ARBA00004498"/>
    </source>
</evidence>
<dbReference type="PROSITE" id="PS00280">
    <property type="entry name" value="BPTI_KUNITZ_1"/>
    <property type="match status" value="1"/>
</dbReference>
<evidence type="ECO:0000313" key="10">
    <source>
        <dbReference type="Proteomes" id="UP000585614"/>
    </source>
</evidence>
<comment type="subcellular location">
    <subcellularLocation>
        <location evidence="1">Secreted</location>
        <location evidence="1">Extracellular space</location>
        <location evidence="1">Extracellular matrix</location>
    </subcellularLocation>
</comment>
<dbReference type="Gene3D" id="3.40.50.410">
    <property type="entry name" value="von Willebrand factor, type A domain"/>
    <property type="match status" value="2"/>
</dbReference>
<keyword evidence="2" id="KW-0964">Secreted</keyword>
<dbReference type="InterPro" id="IPR013783">
    <property type="entry name" value="Ig-like_fold"/>
</dbReference>
<dbReference type="InterPro" id="IPR036880">
    <property type="entry name" value="Kunitz_BPTI_sf"/>
</dbReference>
<reference evidence="9 10" key="1">
    <citation type="journal article" date="2020" name="Nature">
        <title>Six reference-quality genomes reveal evolution of bat adaptations.</title>
        <authorList>
            <person name="Jebb D."/>
            <person name="Huang Z."/>
            <person name="Pippel M."/>
            <person name="Hughes G.M."/>
            <person name="Lavrichenko K."/>
            <person name="Devanna P."/>
            <person name="Winkler S."/>
            <person name="Jermiin L.S."/>
            <person name="Skirmuntt E.C."/>
            <person name="Katzourakis A."/>
            <person name="Burkitt-Gray L."/>
            <person name="Ray D.A."/>
            <person name="Sullivan K.A.M."/>
            <person name="Roscito J.G."/>
            <person name="Kirilenko B.M."/>
            <person name="Davalos L.M."/>
            <person name="Corthals A.P."/>
            <person name="Power M.L."/>
            <person name="Jones G."/>
            <person name="Ransome R.D."/>
            <person name="Dechmann D.K.N."/>
            <person name="Locatelli A.G."/>
            <person name="Puechmaille S.J."/>
            <person name="Fedrigo O."/>
            <person name="Jarvis E.D."/>
            <person name="Hiller M."/>
            <person name="Vernes S.C."/>
            <person name="Myers E.W."/>
            <person name="Teeling E.C."/>
        </authorList>
    </citation>
    <scope>NUCLEOTIDE SEQUENCE [LARGE SCALE GENOMIC DNA]</scope>
    <source>
        <strain evidence="9">MRhiFer1</strain>
        <tissue evidence="9">Lung</tissue>
    </source>
</reference>
<dbReference type="PANTHER" id="PTHR24020:SF87">
    <property type="entry name" value="COLLAGEN ALPHA-1(VI) CHAIN-LIKE"/>
    <property type="match status" value="1"/>
</dbReference>
<dbReference type="CDD" id="cd22629">
    <property type="entry name" value="Kunitz_collagen_alpha3_VI"/>
    <property type="match status" value="1"/>
</dbReference>
<feature type="compositionally biased region" description="Low complexity" evidence="5">
    <location>
        <begin position="651"/>
        <end position="663"/>
    </location>
</feature>
<dbReference type="Pfam" id="PF00041">
    <property type="entry name" value="fn3"/>
    <property type="match status" value="1"/>
</dbReference>
<keyword evidence="3 9" id="KW-0176">Collagen</keyword>
<feature type="region of interest" description="Disordered" evidence="5">
    <location>
        <begin position="590"/>
        <end position="627"/>
    </location>
</feature>
<evidence type="ECO:0000259" key="8">
    <source>
        <dbReference type="PROSITE" id="PS50853"/>
    </source>
</evidence>
<feature type="domain" description="Fibronectin type-III" evidence="8">
    <location>
        <begin position="683"/>
        <end position="774"/>
    </location>
</feature>
<dbReference type="Pfam" id="PF00092">
    <property type="entry name" value="VWA"/>
    <property type="match status" value="2"/>
</dbReference>
<dbReference type="InterPro" id="IPR002223">
    <property type="entry name" value="Kunitz_BPTI"/>
</dbReference>
<dbReference type="Proteomes" id="UP000585614">
    <property type="component" value="Unassembled WGS sequence"/>
</dbReference>
<dbReference type="FunFam" id="3.40.50.410:FF:000021">
    <property type="entry name" value="Collagen, type VI, alpha 3"/>
    <property type="match status" value="1"/>
</dbReference>
<dbReference type="PANTHER" id="PTHR24020">
    <property type="entry name" value="COLLAGEN ALPHA"/>
    <property type="match status" value="1"/>
</dbReference>
<dbReference type="FunFam" id="4.10.410.10:FF:000007">
    <property type="entry name" value="Collagen type VI alpha 3 chain"/>
    <property type="match status" value="1"/>
</dbReference>
<feature type="domain" description="VWFA" evidence="6">
    <location>
        <begin position="103"/>
        <end position="282"/>
    </location>
</feature>
<dbReference type="SUPFAM" id="SSF57362">
    <property type="entry name" value="BPTI-like"/>
    <property type="match status" value="1"/>
</dbReference>
<dbReference type="PROSITE" id="PS50279">
    <property type="entry name" value="BPTI_KUNITZ_2"/>
    <property type="match status" value="1"/>
</dbReference>
<dbReference type="InterPro" id="IPR020901">
    <property type="entry name" value="Prtase_inh_Kunz-CS"/>
</dbReference>
<feature type="domain" description="VWFA" evidence="6">
    <location>
        <begin position="320"/>
        <end position="516"/>
    </location>
</feature>
<keyword evidence="2" id="KW-0272">Extracellular matrix</keyword>
<dbReference type="PROSITE" id="PS50853">
    <property type="entry name" value="FN3"/>
    <property type="match status" value="1"/>
</dbReference>
<dbReference type="SUPFAM" id="SSF49265">
    <property type="entry name" value="Fibronectin type III"/>
    <property type="match status" value="1"/>
</dbReference>
<evidence type="ECO:0000259" key="7">
    <source>
        <dbReference type="PROSITE" id="PS50279"/>
    </source>
</evidence>
<dbReference type="Gene3D" id="2.60.40.10">
    <property type="entry name" value="Immunoglobulins"/>
    <property type="match status" value="1"/>
</dbReference>
<dbReference type="GO" id="GO:0004867">
    <property type="term" value="F:serine-type endopeptidase inhibitor activity"/>
    <property type="evidence" value="ECO:0007669"/>
    <property type="project" value="InterPro"/>
</dbReference>
<protein>
    <submittedName>
        <fullName evidence="9">Collagen type VI alpha 3 chain</fullName>
    </submittedName>
</protein>
<dbReference type="InterPro" id="IPR036465">
    <property type="entry name" value="vWFA_dom_sf"/>
</dbReference>
<dbReference type="EMBL" id="JACAGC010000006">
    <property type="protein sequence ID" value="KAF6361286.1"/>
    <property type="molecule type" value="Genomic_DNA"/>
</dbReference>
<comment type="caution">
    <text evidence="9">The sequence shown here is derived from an EMBL/GenBank/DDBJ whole genome shotgun (WGS) entry which is preliminary data.</text>
</comment>
<feature type="region of interest" description="Disordered" evidence="5">
    <location>
        <begin position="651"/>
        <end position="689"/>
    </location>
</feature>
<dbReference type="SMART" id="SM00327">
    <property type="entry name" value="VWA"/>
    <property type="match status" value="2"/>
</dbReference>
<dbReference type="InterPro" id="IPR003961">
    <property type="entry name" value="FN3_dom"/>
</dbReference>
<organism evidence="9 10">
    <name type="scientific">Rhinolophus ferrumequinum</name>
    <name type="common">Greater horseshoe bat</name>
    <dbReference type="NCBI Taxonomy" id="59479"/>
    <lineage>
        <taxon>Eukaryota</taxon>
        <taxon>Metazoa</taxon>
        <taxon>Chordata</taxon>
        <taxon>Craniata</taxon>
        <taxon>Vertebrata</taxon>
        <taxon>Euteleostomi</taxon>
        <taxon>Mammalia</taxon>
        <taxon>Eutheria</taxon>
        <taxon>Laurasiatheria</taxon>
        <taxon>Chiroptera</taxon>
        <taxon>Yinpterochiroptera</taxon>
        <taxon>Rhinolophoidea</taxon>
        <taxon>Rhinolophidae</taxon>
        <taxon>Rhinolophinae</taxon>
        <taxon>Rhinolophus</taxon>
    </lineage>
</organism>
<evidence type="ECO:0000259" key="6">
    <source>
        <dbReference type="PROSITE" id="PS50234"/>
    </source>
</evidence>
<evidence type="ECO:0000256" key="2">
    <source>
        <dbReference type="ARBA" id="ARBA00022530"/>
    </source>
</evidence>
<evidence type="ECO:0000256" key="5">
    <source>
        <dbReference type="SAM" id="MobiDB-lite"/>
    </source>
</evidence>
<accession>A0A7J7YHY7</accession>
<sequence length="869" mass="95310">MELAVTDARAKKEKEDFLDTLVQREPLVSQEQGELQAPKASEAEGEIQDLQAQLDRRETLGTQDHLVTKATEATRSINAPLSRVSKINVLPTGPQECPVFPTELAFALDTSEGVTSDAFGRMRDVLLKIVGDLTIAESNCPRGARVAVVTYNNEVTTEIRFADSKKKSALLESIRNLQVSLTSKQQSLETAMSFVARNTFKRVRNGFLMRKVAVFFSNKPTRASPQLREAVLKLSDAGITPLFLTNQEDRQLINALQINNTAVGHALVLPSRRDLTDFLKNVLTCHICLDICNIDPSCGFGSWRPAFRDRRAAGSDVDIDMAFILDSAETTTLFQFNEMKKYIGYLVRQLDVSPDPKASQHFARIAVVQHAPYASVGNASVPPVKVEFSLTDYGSKEKLVDFLGSRMTQLQGTRALGSAIQYTVENVFESAPNPRDLKIVVLMLTGEVPKSQLEEAQRAILQAKCRGYFFVILGIGRKVNVKEVYSFASEPNDVFFKLVDKSTELNEEPLMRFGRLLPSFVNSENAFYLSPDIRKQCDWFQGDQPAKTLLKFGHKQVNILNNVTSSPTSKPLTKTKPVTATEPVTTTTKPVTTVNLPAPAKSVPAKPATTRPVAAKPETAQSDTVRPAVAAKPVAAKPAAVKPAAVRPPTAAKPVAVKPEAPKLQAARPATTKPAMAKPMGKPSGEVQVSEITENSAKLHWDRPEPSSPYFYDLTVTSAHDQSLVLKQNVTVTDRVIGGLRAGQTYHVAVVCYLRSQVRATYRGSFSTKKTQPPPPQPAKLAASSTINLMVSTEPLAGNERDICKLPREEGTCRKFILKWYYDSQTNSCARFWYGGCGGNENRFNSQKECEKVCAPGLVNPGVINAIGT</sequence>
<dbReference type="InterPro" id="IPR050525">
    <property type="entry name" value="ECM_Assembly_Org"/>
</dbReference>
<evidence type="ECO:0000256" key="4">
    <source>
        <dbReference type="ARBA" id="ARBA00023157"/>
    </source>
</evidence>
<proteinExistence type="predicted"/>
<dbReference type="PROSITE" id="PS50234">
    <property type="entry name" value="VWFA"/>
    <property type="match status" value="2"/>
</dbReference>
<dbReference type="Gene3D" id="4.10.410.10">
    <property type="entry name" value="Pancreatic trypsin inhibitor Kunitz domain"/>
    <property type="match status" value="1"/>
</dbReference>
<evidence type="ECO:0000256" key="3">
    <source>
        <dbReference type="ARBA" id="ARBA00023119"/>
    </source>
</evidence>
<dbReference type="CDD" id="cd00063">
    <property type="entry name" value="FN3"/>
    <property type="match status" value="1"/>
</dbReference>
<gene>
    <name evidence="9" type="ORF">mRhiFer1_003175</name>
</gene>
<feature type="domain" description="BPTI/Kunitz inhibitor" evidence="7">
    <location>
        <begin position="804"/>
        <end position="854"/>
    </location>
</feature>
<dbReference type="CDD" id="cd01450">
    <property type="entry name" value="vWFA_subfamily_ECM"/>
    <property type="match status" value="2"/>
</dbReference>
<dbReference type="PRINTS" id="PR00759">
    <property type="entry name" value="BASICPTASE"/>
</dbReference>
<name>A0A7J7YHY7_RHIFE</name>
<dbReference type="SUPFAM" id="SSF53300">
    <property type="entry name" value="vWA-like"/>
    <property type="match status" value="2"/>
</dbReference>